<dbReference type="OrthoDB" id="7486720at2"/>
<name>A0A2K8U796_9GAMM</name>
<organism evidence="2 3">
    <name type="scientific">Candidatus Thiodictyon syntrophicum</name>
    <dbReference type="NCBI Taxonomy" id="1166950"/>
    <lineage>
        <taxon>Bacteria</taxon>
        <taxon>Pseudomonadati</taxon>
        <taxon>Pseudomonadota</taxon>
        <taxon>Gammaproteobacteria</taxon>
        <taxon>Chromatiales</taxon>
        <taxon>Chromatiaceae</taxon>
        <taxon>Thiodictyon</taxon>
    </lineage>
</organism>
<dbReference type="PANTHER" id="PTHR31778:SF2">
    <property type="entry name" value="BUD SITE SELECTION PROTEIN RAX2"/>
    <property type="match status" value="1"/>
</dbReference>
<gene>
    <name evidence="2" type="ORF">THSYN_10935</name>
</gene>
<protein>
    <recommendedName>
        <fullName evidence="1">Bacterial Ig-like domain-containing protein</fullName>
    </recommendedName>
</protein>
<feature type="domain" description="Bacterial Ig-like" evidence="1">
    <location>
        <begin position="530"/>
        <end position="613"/>
    </location>
</feature>
<dbReference type="InterPro" id="IPR036322">
    <property type="entry name" value="WD40_repeat_dom_sf"/>
</dbReference>
<dbReference type="PANTHER" id="PTHR31778">
    <property type="entry name" value="BUD SITE SELECTION PROTEIN RAX2"/>
    <property type="match status" value="1"/>
</dbReference>
<dbReference type="SUPFAM" id="SSF50978">
    <property type="entry name" value="WD40 repeat-like"/>
    <property type="match status" value="1"/>
</dbReference>
<dbReference type="AlphaFoldDB" id="A0A2K8U796"/>
<dbReference type="InterPro" id="IPR013431">
    <property type="entry name" value="Delta_60_rpt"/>
</dbReference>
<dbReference type="Pfam" id="PF17164">
    <property type="entry name" value="DUF5122"/>
    <property type="match status" value="2"/>
</dbReference>
<dbReference type="KEGG" id="tsy:THSYN_10935"/>
<evidence type="ECO:0000259" key="1">
    <source>
        <dbReference type="Pfam" id="PF16640"/>
    </source>
</evidence>
<dbReference type="EMBL" id="CP020370">
    <property type="protein sequence ID" value="AUB81417.1"/>
    <property type="molecule type" value="Genomic_DNA"/>
</dbReference>
<keyword evidence="3" id="KW-1185">Reference proteome</keyword>
<evidence type="ECO:0000313" key="2">
    <source>
        <dbReference type="EMBL" id="AUB81417.1"/>
    </source>
</evidence>
<dbReference type="Pfam" id="PF16640">
    <property type="entry name" value="Big_3_5"/>
    <property type="match status" value="2"/>
</dbReference>
<sequence length="887" mass="87323">MALVVSGTTVYAGGYFTSVGGTTRNRLAAIGTDGTLAGWNPNANSTVSALAMNGTSVVAGGYFSTIGGTTRNRLAAIAADGTLTAWNPNANNTVSALAVSGTTVYAGGNFTSVSGTMRSHLAAVAADGTLTTWDPNTNWNVSSLAVSGTTLYAGGQFTSIGDTTRNHLAAFETSTGALTAWDPKASGEVSALAVSGTTVYAGGAFTTIGGTTPRIRLAAIDATSGTATTWNPNAGGTVNALAVNGPALYAGGYFSTVGGIPRPMLAKFQPSLVTTTTVAATPNPAAYGAAVTLTATLSPTTATGSVTFKDGTTTLGTGTLAGGSATYVTSALTVGSHDITSVYAGDTDYSGSTSAAYTLTIGKADQTISFANPGSQVYGTSPTLSATATSTLAVTFTSTTPTVCTITTGGVLTFTGVDSCTINADQGGDANFNAAPQVTQTFTVAKANPSVTTWPTADTIHYGQTLADSTLSGGTATPAGGFAFTAPGTAPPVGTASQGVTFTPTDTAHYNTAAGTVSVTVDKAGSTALLVADPNPATLGQSVQLTATVTAAGGTGTVTFMDGAATLGNGPLSGGTATLSTSVLTAGSHSLSAVYAGDDNYQGATSPALTQVVQVPVTIATNPAGLTVTVDGTGHPAPYSTAWTPGASHQLAVPQYQGGADGTRAAFGAWSDGGALSHTVTAPSAAATFTAAFATQYQLTTAAAPASAGLIAPATGGWFAAGTTAPVTIYPVVGYAVASWTVNGTTTETAVNTQPVLMSEPMSVTATLAGAQPELTAGVSSARTGTKPIRTWTLTLTNRTTGTGPAPSPRFDSLTLTQTYPAGGPTCTPAVGTLPTLTGPLAVGATLSGTVGIDFTGCTAGARFQATLRYSDGGRAAGLSTLNNQPQ</sequence>
<feature type="domain" description="Bacterial Ig-like" evidence="1">
    <location>
        <begin position="279"/>
        <end position="361"/>
    </location>
</feature>
<dbReference type="Proteomes" id="UP000232638">
    <property type="component" value="Chromosome"/>
</dbReference>
<reference evidence="2 3" key="1">
    <citation type="submission" date="2017-03" db="EMBL/GenBank/DDBJ databases">
        <title>Complete genome sequence of Candidatus 'Thiodictyon syntrophicum' sp. nov. strain Cad16T, a photolithoautotroph purple sulfur bacterium isolated from an alpine meromictic lake.</title>
        <authorList>
            <person name="Luedin S.M."/>
            <person name="Pothier J.F."/>
            <person name="Danza F."/>
            <person name="Storelli N."/>
            <person name="Wittwer M."/>
            <person name="Tonolla M."/>
        </authorList>
    </citation>
    <scope>NUCLEOTIDE SEQUENCE [LARGE SCALE GENOMIC DNA]</scope>
    <source>
        <strain evidence="2 3">Cad16T</strain>
    </source>
</reference>
<proteinExistence type="predicted"/>
<dbReference type="InterPro" id="IPR032109">
    <property type="entry name" value="Big_3_5"/>
</dbReference>
<dbReference type="GO" id="GO:1902929">
    <property type="term" value="C:plasma membrane of growing cell tip"/>
    <property type="evidence" value="ECO:0007669"/>
    <property type="project" value="TreeGrafter"/>
</dbReference>
<dbReference type="InterPro" id="IPR013783">
    <property type="entry name" value="Ig-like_fold"/>
</dbReference>
<evidence type="ECO:0000313" key="3">
    <source>
        <dbReference type="Proteomes" id="UP000232638"/>
    </source>
</evidence>
<dbReference type="Gene3D" id="2.80.10.50">
    <property type="match status" value="1"/>
</dbReference>
<accession>A0A2K8U796</accession>
<dbReference type="Gene3D" id="2.60.40.10">
    <property type="entry name" value="Immunoglobulins"/>
    <property type="match status" value="2"/>
</dbReference>